<evidence type="ECO:0000313" key="6">
    <source>
        <dbReference type="EMBL" id="MCW4474012.1"/>
    </source>
</evidence>
<name>A0ABT3JZV4_9XANT</name>
<keyword evidence="4" id="KW-0804">Transcription</keyword>
<dbReference type="InterPro" id="IPR036390">
    <property type="entry name" value="WH_DNA-bd_sf"/>
</dbReference>
<dbReference type="InterPro" id="IPR000847">
    <property type="entry name" value="LysR_HTH_N"/>
</dbReference>
<evidence type="ECO:0000256" key="2">
    <source>
        <dbReference type="ARBA" id="ARBA00023015"/>
    </source>
</evidence>
<organism evidence="6 7">
    <name type="scientific">Xanthomonas chitinilytica</name>
    <dbReference type="NCBI Taxonomy" id="2989819"/>
    <lineage>
        <taxon>Bacteria</taxon>
        <taxon>Pseudomonadati</taxon>
        <taxon>Pseudomonadota</taxon>
        <taxon>Gammaproteobacteria</taxon>
        <taxon>Lysobacterales</taxon>
        <taxon>Lysobacteraceae</taxon>
        <taxon>Xanthomonas</taxon>
    </lineage>
</organism>
<evidence type="ECO:0000256" key="3">
    <source>
        <dbReference type="ARBA" id="ARBA00023125"/>
    </source>
</evidence>
<dbReference type="Gene3D" id="1.10.10.10">
    <property type="entry name" value="Winged helix-like DNA-binding domain superfamily/Winged helix DNA-binding domain"/>
    <property type="match status" value="1"/>
</dbReference>
<accession>A0ABT3JZV4</accession>
<dbReference type="Pfam" id="PF03466">
    <property type="entry name" value="LysR_substrate"/>
    <property type="match status" value="1"/>
</dbReference>
<reference evidence="6 7" key="1">
    <citation type="submission" date="2022-10" db="EMBL/GenBank/DDBJ databases">
        <title>Xanthomonas sp. H13-6.</title>
        <authorList>
            <person name="Liu X."/>
            <person name="Deng Z."/>
            <person name="Jiang Y."/>
            <person name="Yu T."/>
            <person name="Ai J."/>
        </authorList>
    </citation>
    <scope>NUCLEOTIDE SEQUENCE [LARGE SCALE GENOMIC DNA]</scope>
    <source>
        <strain evidence="6 7">H13-6</strain>
    </source>
</reference>
<dbReference type="PANTHER" id="PTHR30126:SF4">
    <property type="entry name" value="LYSR FAMILY TRANSCRIPTIONAL REGULATOR"/>
    <property type="match status" value="1"/>
</dbReference>
<dbReference type="PROSITE" id="PS50931">
    <property type="entry name" value="HTH_LYSR"/>
    <property type="match status" value="1"/>
</dbReference>
<comment type="caution">
    <text evidence="6">The sequence shown here is derived from an EMBL/GenBank/DDBJ whole genome shotgun (WGS) entry which is preliminary data.</text>
</comment>
<gene>
    <name evidence="6" type="ORF">OK345_16055</name>
</gene>
<protein>
    <submittedName>
        <fullName evidence="6">LysR substrate-binding domain-containing protein</fullName>
    </submittedName>
</protein>
<evidence type="ECO:0000259" key="5">
    <source>
        <dbReference type="PROSITE" id="PS50931"/>
    </source>
</evidence>
<dbReference type="RefSeq" id="WP_265129016.1">
    <property type="nucleotide sequence ID" value="NZ_JAPCHY010000017.1"/>
</dbReference>
<dbReference type="EMBL" id="JAPCHY010000017">
    <property type="protein sequence ID" value="MCW4474012.1"/>
    <property type="molecule type" value="Genomic_DNA"/>
</dbReference>
<evidence type="ECO:0000256" key="4">
    <source>
        <dbReference type="ARBA" id="ARBA00023163"/>
    </source>
</evidence>
<comment type="similarity">
    <text evidence="1">Belongs to the LysR transcriptional regulatory family.</text>
</comment>
<dbReference type="Proteomes" id="UP001209922">
    <property type="component" value="Unassembled WGS sequence"/>
</dbReference>
<feature type="domain" description="HTH lysR-type" evidence="5">
    <location>
        <begin position="4"/>
        <end position="61"/>
    </location>
</feature>
<keyword evidence="2" id="KW-0805">Transcription regulation</keyword>
<dbReference type="Pfam" id="PF00126">
    <property type="entry name" value="HTH_1"/>
    <property type="match status" value="1"/>
</dbReference>
<dbReference type="InterPro" id="IPR036388">
    <property type="entry name" value="WH-like_DNA-bd_sf"/>
</dbReference>
<sequence>MFRLSLEALQILDAIDRRGSFSAAGKELHKVPSTISYTVGKLEQDLDVRLFDRVGPRATLTEAGRALVEEGRHLLRAARDLELRVRRVASGWEAEFAIAVDSMFAPSLLAEDIRAFYQVADQTRMRLASEALSGTWEALLDRRADLLVGAAGEGPGGGGYQVEPLGTMSFVFAVAPGHPLAKARGRLGRELLAEHCAIAVADSARRLLPRTVGLLMGQETLAVPDMCSKHAMQLAGLGFGFLPEPYARTALAQGLLVEKQVEEPKPDETFWLAWRVGEDGRALQWWRERMGREGTMARWVQEMARLLERWAGG</sequence>
<dbReference type="InterPro" id="IPR005119">
    <property type="entry name" value="LysR_subst-bd"/>
</dbReference>
<proteinExistence type="inferred from homology"/>
<dbReference type="SUPFAM" id="SSF53850">
    <property type="entry name" value="Periplasmic binding protein-like II"/>
    <property type="match status" value="1"/>
</dbReference>
<dbReference type="Gene3D" id="3.40.190.10">
    <property type="entry name" value="Periplasmic binding protein-like II"/>
    <property type="match status" value="2"/>
</dbReference>
<keyword evidence="3" id="KW-0238">DNA-binding</keyword>
<dbReference type="PANTHER" id="PTHR30126">
    <property type="entry name" value="HTH-TYPE TRANSCRIPTIONAL REGULATOR"/>
    <property type="match status" value="1"/>
</dbReference>
<dbReference type="SUPFAM" id="SSF46785">
    <property type="entry name" value="Winged helix' DNA-binding domain"/>
    <property type="match status" value="1"/>
</dbReference>
<keyword evidence="7" id="KW-1185">Reference proteome</keyword>
<evidence type="ECO:0000313" key="7">
    <source>
        <dbReference type="Proteomes" id="UP001209922"/>
    </source>
</evidence>
<evidence type="ECO:0000256" key="1">
    <source>
        <dbReference type="ARBA" id="ARBA00009437"/>
    </source>
</evidence>